<gene>
    <name evidence="2" type="ORF">B6N60_01098</name>
</gene>
<feature type="region of interest" description="Disordered" evidence="1">
    <location>
        <begin position="1"/>
        <end position="39"/>
    </location>
</feature>
<evidence type="ECO:0000313" key="2">
    <source>
        <dbReference type="EMBL" id="QXE22415.1"/>
    </source>
</evidence>
<accession>A0A975T5S2</accession>
<reference evidence="2" key="1">
    <citation type="submission" date="2017-04" db="EMBL/GenBank/DDBJ databases">
        <title>Genome deletions in a multicellular cyanobacterial endosymbiont for morphological adaptation in marine diatoms.</title>
        <authorList>
            <person name="Wang Y."/>
            <person name="Gao H."/>
            <person name="Li R."/>
            <person name="Xu X."/>
        </authorList>
    </citation>
    <scope>NUCLEOTIDE SEQUENCE</scope>
    <source>
        <strain evidence="2">FACHB 800</strain>
    </source>
</reference>
<proteinExistence type="predicted"/>
<evidence type="ECO:0000256" key="1">
    <source>
        <dbReference type="SAM" id="MobiDB-lite"/>
    </source>
</evidence>
<dbReference type="AlphaFoldDB" id="A0A975T5S2"/>
<feature type="compositionally biased region" description="Basic and acidic residues" evidence="1">
    <location>
        <begin position="16"/>
        <end position="39"/>
    </location>
</feature>
<dbReference type="KEGG" id="rsin:B6N60_01098"/>
<name>A0A975T5S2_9NOST</name>
<sequence length="39" mass="4337">MWKNRGGGCGNFTPTMDDHQGGSAEISDRSLVEFKQHNK</sequence>
<evidence type="ECO:0000313" key="3">
    <source>
        <dbReference type="Proteomes" id="UP000683511"/>
    </source>
</evidence>
<organism evidence="2 3">
    <name type="scientific">Richelia sinica FACHB-800</name>
    <dbReference type="NCBI Taxonomy" id="1357546"/>
    <lineage>
        <taxon>Bacteria</taxon>
        <taxon>Bacillati</taxon>
        <taxon>Cyanobacteriota</taxon>
        <taxon>Cyanophyceae</taxon>
        <taxon>Nostocales</taxon>
        <taxon>Nostocaceae</taxon>
        <taxon>Richelia</taxon>
    </lineage>
</organism>
<keyword evidence="3" id="KW-1185">Reference proteome</keyword>
<dbReference type="EMBL" id="CP021056">
    <property type="protein sequence ID" value="QXE22415.1"/>
    <property type="molecule type" value="Genomic_DNA"/>
</dbReference>
<feature type="compositionally biased region" description="Gly residues" evidence="1">
    <location>
        <begin position="1"/>
        <end position="10"/>
    </location>
</feature>
<protein>
    <submittedName>
        <fullName evidence="2">Uncharacterized protein</fullName>
    </submittedName>
</protein>
<dbReference type="Proteomes" id="UP000683511">
    <property type="component" value="Chromosome"/>
</dbReference>